<dbReference type="RefSeq" id="WP_087663702.1">
    <property type="nucleotide sequence ID" value="NZ_NIBL01000003.1"/>
</dbReference>
<dbReference type="Proteomes" id="UP000196503">
    <property type="component" value="Unassembled WGS sequence"/>
</dbReference>
<dbReference type="AlphaFoldDB" id="A0A200HQY0"/>
<evidence type="ECO:0000313" key="2">
    <source>
        <dbReference type="EMBL" id="OUZ15068.1"/>
    </source>
</evidence>
<keyword evidence="1" id="KW-0812">Transmembrane</keyword>
<keyword evidence="1" id="KW-1133">Transmembrane helix</keyword>
<organism evidence="2 3">
    <name type="scientific">Enterococcus cecorum</name>
    <dbReference type="NCBI Taxonomy" id="44008"/>
    <lineage>
        <taxon>Bacteria</taxon>
        <taxon>Bacillati</taxon>
        <taxon>Bacillota</taxon>
        <taxon>Bacilli</taxon>
        <taxon>Lactobacillales</taxon>
        <taxon>Enterococcaceae</taxon>
        <taxon>Enterococcus</taxon>
    </lineage>
</organism>
<gene>
    <name evidence="2" type="ORF">A5869_002175</name>
</gene>
<reference evidence="2 3" key="1">
    <citation type="submission" date="2017-05" db="EMBL/GenBank/DDBJ databases">
        <title>The Genome Sequence of Enterococcus faecium 2D5_DIV0622.</title>
        <authorList>
            <consortium name="The Broad Institute Genomics Platform"/>
            <consortium name="The Broad Institute Genomic Center for Infectious Diseases"/>
            <person name="Earl A."/>
            <person name="Manson A."/>
            <person name="Schwartman J."/>
            <person name="Gilmore M."/>
            <person name="Abouelleil A."/>
            <person name="Cao P."/>
            <person name="Chapman S."/>
            <person name="Cusick C."/>
            <person name="Shea T."/>
            <person name="Young S."/>
            <person name="Neafsey D."/>
            <person name="Nusbaum C."/>
            <person name="Birren B."/>
        </authorList>
    </citation>
    <scope>NUCLEOTIDE SEQUENCE [LARGE SCALE GENOMIC DNA]</scope>
    <source>
        <strain evidence="2 3">2D5_DIV0622</strain>
    </source>
</reference>
<protein>
    <submittedName>
        <fullName evidence="2">Uncharacterized protein</fullName>
    </submittedName>
</protein>
<sequence>MHQNPLKEQLTKEIHDFRENRKPRSLKKQNLWVRKFLYLLIGISTLVGLGKIALALLLR</sequence>
<keyword evidence="1" id="KW-0472">Membrane</keyword>
<evidence type="ECO:0000256" key="1">
    <source>
        <dbReference type="SAM" id="Phobius"/>
    </source>
</evidence>
<name>A0A200HQY0_9ENTE</name>
<feature type="transmembrane region" description="Helical" evidence="1">
    <location>
        <begin position="36"/>
        <end position="58"/>
    </location>
</feature>
<accession>A0A200HQY0</accession>
<comment type="caution">
    <text evidence="2">The sequence shown here is derived from an EMBL/GenBank/DDBJ whole genome shotgun (WGS) entry which is preliminary data.</text>
</comment>
<dbReference type="EMBL" id="NIBL01000003">
    <property type="protein sequence ID" value="OUZ15068.1"/>
    <property type="molecule type" value="Genomic_DNA"/>
</dbReference>
<evidence type="ECO:0000313" key="3">
    <source>
        <dbReference type="Proteomes" id="UP000196503"/>
    </source>
</evidence>
<proteinExistence type="predicted"/>